<dbReference type="AlphaFoldDB" id="A0A3B0X3T4"/>
<sequence length="851" mass="92961">MKPNNYNAKKHNPEKRGRVMRQALLSFSKKFSKQRLKKFSEKCIEVLALSAIVFFSSAAHAVQPQNLGIAKTPLFLGFSVQPNIFFVSDDSGSMDLEILTPAYWRWYHYDPDPIRDGNYTSRPPTETVNGRNPRPVITRFTGGTFQSAMFGLNDTDRGLYGSIYSNDDNVFRNSCSNQGSPWRGRTESCKNSQNHPLDVDWRARSSDLNRVFYNANILYEPWDGPCTPSGTPCANASFISARSNPYSTQNGFGILRNLSTDGDANNGPFIYEVWIDDSGYTGDNIRPRPSPSPRPERGTRFNETGYAASAFGSATDIPDAPNGEVDLWDSHMRLTVSSTSISVSLVAYNPQNTAAGGLNETNLGGVITLNSDSCYKVLGNESSVQAIRDQIIKNPSNAAIDIVATGIPGDPGAAAGPECRTIAETRQNIANWYQYYRRRAYSVKNAIAEVMDAQASFRFGLTVLNNIDPDVTYVDDEGRPIGGKGIFVPLPAIDEDLSQHNERIKQEYFSFVQPPRGTPLRSALTRAGEYYKKGISLSKEDYPSPIIYPCQKNFTILLTDGFWNSDSGFSVGDPDRDTKPNTVADVAYKYYISDLDSTIDNEVALDLPDEIDLLGKTGTTSPEGPTFQHMVTFTVAFGVEGNLVDRDGDGNPDADATGNAWTVPAKNGKWGNPTIGGTADNIDDLWHAAFNSGGVFASASTPREVSDRLIKAIAAFSSRLGSAAAVALNSGTLNANSRLYQARFDSTGWSGNLFSVPIQDGFVDLVPPEGDDSPPECDGFAIGELCNPEWNAALELANRDYTTRKIFTMNTDDFSLAAFAWDTLGSAQQDALRVNPDAPPVAVPVLEPIDR</sequence>
<proteinExistence type="predicted"/>
<feature type="region of interest" description="Disordered" evidence="1">
    <location>
        <begin position="282"/>
        <end position="301"/>
    </location>
</feature>
<protein>
    <submittedName>
        <fullName evidence="2">Type IV fimbrial biogenesis protein PilY1</fullName>
    </submittedName>
</protein>
<name>A0A3B0X3T4_9ZZZZ</name>
<gene>
    <name evidence="2" type="ORF">MNBD_GAMMA11-1306</name>
</gene>
<dbReference type="EMBL" id="UOFG01000062">
    <property type="protein sequence ID" value="VAW59053.1"/>
    <property type="molecule type" value="Genomic_DNA"/>
</dbReference>
<organism evidence="2">
    <name type="scientific">hydrothermal vent metagenome</name>
    <dbReference type="NCBI Taxonomy" id="652676"/>
    <lineage>
        <taxon>unclassified sequences</taxon>
        <taxon>metagenomes</taxon>
        <taxon>ecological metagenomes</taxon>
    </lineage>
</organism>
<evidence type="ECO:0000256" key="1">
    <source>
        <dbReference type="SAM" id="MobiDB-lite"/>
    </source>
</evidence>
<accession>A0A3B0X3T4</accession>
<evidence type="ECO:0000313" key="2">
    <source>
        <dbReference type="EMBL" id="VAW59053.1"/>
    </source>
</evidence>
<feature type="non-terminal residue" evidence="2">
    <location>
        <position position="851"/>
    </location>
</feature>
<reference evidence="2" key="1">
    <citation type="submission" date="2018-06" db="EMBL/GenBank/DDBJ databases">
        <authorList>
            <person name="Zhirakovskaya E."/>
        </authorList>
    </citation>
    <scope>NUCLEOTIDE SEQUENCE</scope>
</reference>